<feature type="region of interest" description="Disordered" evidence="1">
    <location>
        <begin position="503"/>
        <end position="528"/>
    </location>
</feature>
<evidence type="ECO:0000256" key="1">
    <source>
        <dbReference type="SAM" id="MobiDB-lite"/>
    </source>
</evidence>
<dbReference type="EMBL" id="CP046904">
    <property type="protein sequence ID" value="QGZ38105.1"/>
    <property type="molecule type" value="Genomic_DNA"/>
</dbReference>
<dbReference type="OrthoDB" id="9801383at2"/>
<feature type="compositionally biased region" description="Low complexity" evidence="1">
    <location>
        <begin position="503"/>
        <end position="525"/>
    </location>
</feature>
<proteinExistence type="predicted"/>
<name>A0A562Q110_9BURK</name>
<dbReference type="SUPFAM" id="SSF63829">
    <property type="entry name" value="Calcium-dependent phosphotriesterase"/>
    <property type="match status" value="1"/>
</dbReference>
<gene>
    <name evidence="2" type="ORF">GO485_02935</name>
    <name evidence="3" type="ORF">IP92_01610</name>
</gene>
<reference evidence="3 4" key="1">
    <citation type="journal article" date="2015" name="Stand. Genomic Sci.">
        <title>Genomic Encyclopedia of Bacterial and Archaeal Type Strains, Phase III: the genomes of soil and plant-associated and newly described type strains.</title>
        <authorList>
            <person name="Whitman W.B."/>
            <person name="Woyke T."/>
            <person name="Klenk H.P."/>
            <person name="Zhou Y."/>
            <person name="Lilburn T.G."/>
            <person name="Beck B.J."/>
            <person name="De Vos P."/>
            <person name="Vandamme P."/>
            <person name="Eisen J.A."/>
            <person name="Garrity G."/>
            <person name="Hugenholtz P."/>
            <person name="Kyrpides N.C."/>
        </authorList>
    </citation>
    <scope>NUCLEOTIDE SEQUENCE [LARGE SCALE GENOMIC DNA]</scope>
    <source>
        <strain evidence="3 4">CGMCC 1.10685</strain>
    </source>
</reference>
<dbReference type="EMBL" id="VLKW01000002">
    <property type="protein sequence ID" value="TWI50381.1"/>
    <property type="molecule type" value="Genomic_DNA"/>
</dbReference>
<dbReference type="AlphaFoldDB" id="A0A562Q110"/>
<sequence>MSKISRPLEPEDFGTNQSGNPYFGDIVSAKRRTILVGGLGTVALSLFGCGGSDGIDTPAVPGGPTPPAEPTIPPNTLNFTSVSRTPMIAGDDLIVPPGYKWSALTKQGDPIGSTLGAPAFRSTAAKRFDTTGAEAELQFGDNHDGMAYFPLPYGSKSSDRGLLAINHEAARANVISGFRFVGVTATTDPATLDPAGETAMNPDVVRKQKAFHGVSVAEVYRDSAGKWQVQANSTYARKVHADTPIAIGGPARGHAAMRTGADPTGTQMRGTLGNCGSGATPWGTYLTCEEDSHKNYFATREMKADDPRFQDPRWARYSLVPGYNRDYTWHFVDKRFDLAVEPNETNRFGWIVEIDPYDPNWQPVKRTAMGRFAHENVAHLVNADKRVAFYMGDDQNFDYIYKFVTAKAMDPDNRTANRGLLDDGTLYVAKFNDDGSGTWMPLIQGQNGLTAENGFPDQASVLIWARLAADKLGATQMDRPEWLASDAGSGWVYATLSNNTGRGSATAPGGTTAAPRAAQPKNAANPRDKNLHGHIIRLRDAGGDVTATKFSWNVVLLAGTGTSDTPDPANKGTINGDAFSSPDSVMFDAWQRLWIGSDAADALKSSDWTGKGTDWSGLGGDMLLAMDTRTGQVKRFLLAPDGAEVCGAQLTPDGRALFVNIQHPGTEQPRDIPVEAMTWPDKIPVAQGGVVRSTTVVITREDGGVIGM</sequence>
<dbReference type="Pfam" id="PF05787">
    <property type="entry name" value="PhoX"/>
    <property type="match status" value="1"/>
</dbReference>
<protein>
    <submittedName>
        <fullName evidence="2">DUF839 domain-containing protein</fullName>
    </submittedName>
</protein>
<dbReference type="Proteomes" id="UP000437862">
    <property type="component" value="Chromosome"/>
</dbReference>
<dbReference type="InterPro" id="IPR008557">
    <property type="entry name" value="PhoX"/>
</dbReference>
<evidence type="ECO:0000313" key="2">
    <source>
        <dbReference type="EMBL" id="QGZ38105.1"/>
    </source>
</evidence>
<dbReference type="Proteomes" id="UP000315112">
    <property type="component" value="Unassembled WGS sequence"/>
</dbReference>
<dbReference type="PANTHER" id="PTHR35399:SF2">
    <property type="entry name" value="DUF839 DOMAIN-CONTAINING PROTEIN"/>
    <property type="match status" value="1"/>
</dbReference>
<accession>A0A562Q110</accession>
<reference evidence="2 5" key="3">
    <citation type="submission" date="2019-12" db="EMBL/GenBank/DDBJ databases">
        <title>Draft Genome Sequences of Six Type Strains of the Genus Massilia.</title>
        <authorList>
            <person name="Miess H."/>
            <person name="Frediansyah A."/>
            <person name="Goeker M."/>
            <person name="Gross H."/>
        </authorList>
    </citation>
    <scope>NUCLEOTIDE SEQUENCE [LARGE SCALE GENOMIC DNA]</scope>
    <source>
        <strain evidence="2 5">DSM 26639</strain>
    </source>
</reference>
<feature type="region of interest" description="Disordered" evidence="1">
    <location>
        <begin position="1"/>
        <end position="22"/>
    </location>
</feature>
<dbReference type="PANTHER" id="PTHR35399">
    <property type="entry name" value="SLR8030 PROTEIN"/>
    <property type="match status" value="1"/>
</dbReference>
<evidence type="ECO:0000313" key="5">
    <source>
        <dbReference type="Proteomes" id="UP000437862"/>
    </source>
</evidence>
<evidence type="ECO:0000313" key="4">
    <source>
        <dbReference type="Proteomes" id="UP000315112"/>
    </source>
</evidence>
<organism evidence="3 4">
    <name type="scientific">Pseudoduganella flava</name>
    <dbReference type="NCBI Taxonomy" id="871742"/>
    <lineage>
        <taxon>Bacteria</taxon>
        <taxon>Pseudomonadati</taxon>
        <taxon>Pseudomonadota</taxon>
        <taxon>Betaproteobacteria</taxon>
        <taxon>Burkholderiales</taxon>
        <taxon>Oxalobacteraceae</taxon>
        <taxon>Telluria group</taxon>
        <taxon>Pseudoduganella</taxon>
    </lineage>
</organism>
<reference evidence="3" key="2">
    <citation type="submission" date="2019-07" db="EMBL/GenBank/DDBJ databases">
        <authorList>
            <person name="Whitman W."/>
            <person name="Huntemann M."/>
            <person name="Clum A."/>
            <person name="Pillay M."/>
            <person name="Palaniappan K."/>
            <person name="Varghese N."/>
            <person name="Mikhailova N."/>
            <person name="Stamatis D."/>
            <person name="Reddy T."/>
            <person name="Daum C."/>
            <person name="Shapiro N."/>
            <person name="Ivanova N."/>
            <person name="Kyrpides N."/>
            <person name="Woyke T."/>
        </authorList>
    </citation>
    <scope>NUCLEOTIDE SEQUENCE</scope>
    <source>
        <strain evidence="3">CGMCC 1.10685</strain>
    </source>
</reference>
<evidence type="ECO:0000313" key="3">
    <source>
        <dbReference type="EMBL" id="TWI50381.1"/>
    </source>
</evidence>
<keyword evidence="5" id="KW-1185">Reference proteome</keyword>
<dbReference type="RefSeq" id="WP_145873986.1">
    <property type="nucleotide sequence ID" value="NZ_CP046904.1"/>
</dbReference>